<dbReference type="InterPro" id="IPR050680">
    <property type="entry name" value="YpeA/RimI_acetyltransf"/>
</dbReference>
<evidence type="ECO:0000259" key="3">
    <source>
        <dbReference type="PROSITE" id="PS51186"/>
    </source>
</evidence>
<evidence type="ECO:0000256" key="1">
    <source>
        <dbReference type="ARBA" id="ARBA00022679"/>
    </source>
</evidence>
<dbReference type="PANTHER" id="PTHR43420">
    <property type="entry name" value="ACETYLTRANSFERASE"/>
    <property type="match status" value="1"/>
</dbReference>
<dbReference type="EMBL" id="CVRL01000013">
    <property type="protein sequence ID" value="CRL10262.1"/>
    <property type="molecule type" value="Genomic_DNA"/>
</dbReference>
<dbReference type="PANTHER" id="PTHR43420:SF51">
    <property type="entry name" value="PEPTIDYL-LYSINE N-ACETYLTRANSFERASE YIAC"/>
    <property type="match status" value="1"/>
</dbReference>
<name>A0A0H5CZ02_9RHOB</name>
<proteinExistence type="predicted"/>
<feature type="domain" description="N-acetyltransferase" evidence="3">
    <location>
        <begin position="10"/>
        <end position="148"/>
    </location>
</feature>
<dbReference type="Pfam" id="PF00583">
    <property type="entry name" value="Acetyltransf_1"/>
    <property type="match status" value="1"/>
</dbReference>
<gene>
    <name evidence="4" type="ORF">NIT7321_01106</name>
</gene>
<dbReference type="InterPro" id="IPR000182">
    <property type="entry name" value="GNAT_dom"/>
</dbReference>
<dbReference type="Gene3D" id="3.40.630.30">
    <property type="match status" value="1"/>
</dbReference>
<dbReference type="AlphaFoldDB" id="A0A0H5CZ02"/>
<evidence type="ECO:0000313" key="4">
    <source>
        <dbReference type="EMBL" id="CRL10262.1"/>
    </source>
</evidence>
<dbReference type="STRING" id="481446.NIT7645_02459"/>
<accession>A0A0H5CZ02</accession>
<keyword evidence="1 4" id="KW-0808">Transferase</keyword>
<organism evidence="4 5">
    <name type="scientific">Phaeobacter italicus</name>
    <dbReference type="NCBI Taxonomy" id="481446"/>
    <lineage>
        <taxon>Bacteria</taxon>
        <taxon>Pseudomonadati</taxon>
        <taxon>Pseudomonadota</taxon>
        <taxon>Alphaproteobacteria</taxon>
        <taxon>Rhodobacterales</taxon>
        <taxon>Roseobacteraceae</taxon>
        <taxon>Phaeobacter</taxon>
    </lineage>
</organism>
<protein>
    <submittedName>
        <fullName evidence="4">Ribosomal-protein-alanine N-acetyltransferase</fullName>
    </submittedName>
</protein>
<dbReference type="SUPFAM" id="SSF55729">
    <property type="entry name" value="Acyl-CoA N-acyltransferases (Nat)"/>
    <property type="match status" value="1"/>
</dbReference>
<dbReference type="InterPro" id="IPR016181">
    <property type="entry name" value="Acyl_CoA_acyltransferase"/>
</dbReference>
<evidence type="ECO:0000313" key="5">
    <source>
        <dbReference type="Proteomes" id="UP000043764"/>
    </source>
</evidence>
<evidence type="ECO:0000256" key="2">
    <source>
        <dbReference type="ARBA" id="ARBA00023315"/>
    </source>
</evidence>
<keyword evidence="5" id="KW-1185">Reference proteome</keyword>
<sequence length="154" mass="16652">MQTPTAKTPLALSPREMAVVHAAAFTNARPWSKAEFSSLLDSRFVFAVGDRRSFALGRVIAGEAELLTIATRPDCWRQGLGRATLQAWVAEAVTRDATEGFLEVAEDNRAARALYVAHGFAETGRRPGYYARDDGPAVDAVLMTATLRKALGAE</sequence>
<reference evidence="5" key="1">
    <citation type="submission" date="2015-05" db="EMBL/GenBank/DDBJ databases">
        <authorList>
            <person name="Rodrigo-Torres Lidia"/>
            <person name="Arahal R.David."/>
        </authorList>
    </citation>
    <scope>NUCLEOTIDE SEQUENCE [LARGE SCALE GENOMIC DNA]</scope>
    <source>
        <strain evidence="5">CECT 7321</strain>
    </source>
</reference>
<dbReference type="PROSITE" id="PS51186">
    <property type="entry name" value="GNAT"/>
    <property type="match status" value="1"/>
</dbReference>
<dbReference type="Proteomes" id="UP000043764">
    <property type="component" value="Unassembled WGS sequence"/>
</dbReference>
<keyword evidence="2" id="KW-0012">Acyltransferase</keyword>
<dbReference type="GO" id="GO:0016747">
    <property type="term" value="F:acyltransferase activity, transferring groups other than amino-acyl groups"/>
    <property type="evidence" value="ECO:0007669"/>
    <property type="project" value="InterPro"/>
</dbReference>